<feature type="compositionally biased region" description="Polar residues" evidence="1">
    <location>
        <begin position="194"/>
        <end position="204"/>
    </location>
</feature>
<name>A0AAE0QH46_9TELE</name>
<feature type="non-terminal residue" evidence="2">
    <location>
        <position position="204"/>
    </location>
</feature>
<dbReference type="Proteomes" id="UP001274896">
    <property type="component" value="Unassembled WGS sequence"/>
</dbReference>
<proteinExistence type="predicted"/>
<comment type="caution">
    <text evidence="2">The sequence shown here is derived from an EMBL/GenBank/DDBJ whole genome shotgun (WGS) entry which is preliminary data.</text>
</comment>
<evidence type="ECO:0000313" key="3">
    <source>
        <dbReference type="Proteomes" id="UP001274896"/>
    </source>
</evidence>
<organism evidence="2 3">
    <name type="scientific">Hemibagrus guttatus</name>
    <dbReference type="NCBI Taxonomy" id="175788"/>
    <lineage>
        <taxon>Eukaryota</taxon>
        <taxon>Metazoa</taxon>
        <taxon>Chordata</taxon>
        <taxon>Craniata</taxon>
        <taxon>Vertebrata</taxon>
        <taxon>Euteleostomi</taxon>
        <taxon>Actinopterygii</taxon>
        <taxon>Neopterygii</taxon>
        <taxon>Teleostei</taxon>
        <taxon>Ostariophysi</taxon>
        <taxon>Siluriformes</taxon>
        <taxon>Bagridae</taxon>
        <taxon>Hemibagrus</taxon>
    </lineage>
</organism>
<reference evidence="2" key="1">
    <citation type="submission" date="2023-06" db="EMBL/GenBank/DDBJ databases">
        <title>Male Hemibagrus guttatus genome.</title>
        <authorList>
            <person name="Bian C."/>
        </authorList>
    </citation>
    <scope>NUCLEOTIDE SEQUENCE</scope>
    <source>
        <strain evidence="2">Male_cb2023</strain>
        <tissue evidence="2">Muscle</tissue>
    </source>
</reference>
<protein>
    <submittedName>
        <fullName evidence="2">Uncharacterized protein</fullName>
    </submittedName>
</protein>
<feature type="non-terminal residue" evidence="2">
    <location>
        <position position="1"/>
    </location>
</feature>
<dbReference type="EMBL" id="JAUCMX010000016">
    <property type="protein sequence ID" value="KAK3520614.1"/>
    <property type="molecule type" value="Genomic_DNA"/>
</dbReference>
<evidence type="ECO:0000313" key="2">
    <source>
        <dbReference type="EMBL" id="KAK3520614.1"/>
    </source>
</evidence>
<dbReference type="Gene3D" id="1.10.10.10">
    <property type="entry name" value="Winged helix-like DNA-binding domain superfamily/Winged helix DNA-binding domain"/>
    <property type="match status" value="1"/>
</dbReference>
<dbReference type="AlphaFoldDB" id="A0AAE0QH46"/>
<feature type="region of interest" description="Disordered" evidence="1">
    <location>
        <begin position="116"/>
        <end position="144"/>
    </location>
</feature>
<evidence type="ECO:0000256" key="1">
    <source>
        <dbReference type="SAM" id="MobiDB-lite"/>
    </source>
</evidence>
<sequence>VELEGWVRLWEKPNAIPPADISWIKEDTERGLFTPVQTYKDITGLCKKRRVLKSDHTWDIVNDGPGPEEDVVQPGHPDTGEADVEMRDDILDVAPSHITLTSQDTSTVHPPALEDACSPNPLSLRETSQTPNSTMAKTKELSKDTRNKIVDLHQAGNTESPSLLPPLLPVRFVPITHPTVPTRQATPHIAGPATSLSSAVSMLP</sequence>
<dbReference type="InterPro" id="IPR036388">
    <property type="entry name" value="WH-like_DNA-bd_sf"/>
</dbReference>
<accession>A0AAE0QH46</accession>
<feature type="compositionally biased region" description="Polar residues" evidence="1">
    <location>
        <begin position="125"/>
        <end position="136"/>
    </location>
</feature>
<feature type="region of interest" description="Disordered" evidence="1">
    <location>
        <begin position="183"/>
        <end position="204"/>
    </location>
</feature>
<gene>
    <name evidence="2" type="ORF">QTP70_028634</name>
</gene>
<keyword evidence="3" id="KW-1185">Reference proteome</keyword>